<feature type="chain" id="PRO_5047217391" evidence="1">
    <location>
        <begin position="20"/>
        <end position="267"/>
    </location>
</feature>
<dbReference type="RefSeq" id="WP_289999499.1">
    <property type="nucleotide sequence ID" value="NZ_JAUEPH010000003.1"/>
</dbReference>
<dbReference type="PROSITE" id="PS51257">
    <property type="entry name" value="PROKAR_LIPOPROTEIN"/>
    <property type="match status" value="1"/>
</dbReference>
<reference evidence="3" key="1">
    <citation type="submission" date="2023-06" db="EMBL/GenBank/DDBJ databases">
        <title>Robiginitalea aurantiacus sp. nov. and Algoriphagus sediminis sp. nov., isolated from coastal sediment.</title>
        <authorList>
            <person name="Zhou Z.Y."/>
            <person name="An J."/>
            <person name="Jia Y.W."/>
            <person name="Du Z.J."/>
        </authorList>
    </citation>
    <scope>NUCLEOTIDE SEQUENCE</scope>
    <source>
        <strain evidence="3">C2-7</strain>
    </source>
</reference>
<sequence>MRKLIYALFLSVILLLAYSCEDPSSDQKALLNVILVDAPATWDSVFVSILGVEVDVRVQAREASLETFFLEYKPGEKEIEVSALVAGEALLLARGELPVGNIEGIRMILGNNHSLWENDRQYPLPLESADMEVIPLEFNQDLEFGVAYDVILDFDLERSINLLSEDPFIFFLSPEVSAIPGLGSGEIEGRIQPTGLRPAVYAIVGSDSISTQTNSSGVFLFRLPEGTFDLYVDPKDSLYEGSILKDIPVLSNQQTEVGDIVLEPKEE</sequence>
<dbReference type="Proteomes" id="UP001171916">
    <property type="component" value="Unassembled WGS sequence"/>
</dbReference>
<feature type="signal peptide" evidence="1">
    <location>
        <begin position="1"/>
        <end position="19"/>
    </location>
</feature>
<proteinExistence type="predicted"/>
<comment type="caution">
    <text evidence="3">The sequence shown here is derived from an EMBL/GenBank/DDBJ whole genome shotgun (WGS) entry which is preliminary data.</text>
</comment>
<keyword evidence="4" id="KW-1185">Reference proteome</keyword>
<feature type="domain" description="DUF4382" evidence="2">
    <location>
        <begin position="29"/>
        <end position="162"/>
    </location>
</feature>
<dbReference type="InterPro" id="IPR025491">
    <property type="entry name" value="DUF4382"/>
</dbReference>
<accession>A0ABT7YBP8</accession>
<name>A0ABT7YBP8_9BACT</name>
<evidence type="ECO:0000313" key="3">
    <source>
        <dbReference type="EMBL" id="MDN3203942.1"/>
    </source>
</evidence>
<gene>
    <name evidence="3" type="ORF">QVH07_07260</name>
</gene>
<evidence type="ECO:0000259" key="2">
    <source>
        <dbReference type="Pfam" id="PF14321"/>
    </source>
</evidence>
<evidence type="ECO:0000313" key="4">
    <source>
        <dbReference type="Proteomes" id="UP001171916"/>
    </source>
</evidence>
<evidence type="ECO:0000256" key="1">
    <source>
        <dbReference type="SAM" id="SignalP"/>
    </source>
</evidence>
<protein>
    <submittedName>
        <fullName evidence="3">DUF4382 domain-containing protein</fullName>
    </submittedName>
</protein>
<keyword evidence="1" id="KW-0732">Signal</keyword>
<organism evidence="3 4">
    <name type="scientific">Algoriphagus sediminis</name>
    <dbReference type="NCBI Taxonomy" id="3057113"/>
    <lineage>
        <taxon>Bacteria</taxon>
        <taxon>Pseudomonadati</taxon>
        <taxon>Bacteroidota</taxon>
        <taxon>Cytophagia</taxon>
        <taxon>Cytophagales</taxon>
        <taxon>Cyclobacteriaceae</taxon>
        <taxon>Algoriphagus</taxon>
    </lineage>
</organism>
<dbReference type="Pfam" id="PF14321">
    <property type="entry name" value="DUF4382"/>
    <property type="match status" value="1"/>
</dbReference>
<dbReference type="EMBL" id="JAUEPH010000003">
    <property type="protein sequence ID" value="MDN3203942.1"/>
    <property type="molecule type" value="Genomic_DNA"/>
</dbReference>